<dbReference type="GO" id="GO:0019843">
    <property type="term" value="F:rRNA binding"/>
    <property type="evidence" value="ECO:0007669"/>
    <property type="project" value="UniProtKB-UniRule"/>
</dbReference>
<dbReference type="Pfam" id="PF00281">
    <property type="entry name" value="Ribosomal_L5"/>
    <property type="match status" value="1"/>
</dbReference>
<evidence type="ECO:0000256" key="2">
    <source>
        <dbReference type="ARBA" id="ARBA00022555"/>
    </source>
</evidence>
<organism evidence="11 14">
    <name type="scientific">Candidatus Iainarchaeum sp</name>
    <dbReference type="NCBI Taxonomy" id="3101447"/>
    <lineage>
        <taxon>Archaea</taxon>
        <taxon>Candidatus Iainarchaeota</taxon>
        <taxon>Candidatus Iainarchaeia</taxon>
        <taxon>Candidatus Iainarchaeales</taxon>
        <taxon>Candidatus Iainarchaeaceae</taxon>
        <taxon>Candidatus Iainarchaeum</taxon>
    </lineage>
</organism>
<protein>
    <recommendedName>
        <fullName evidence="7">Large ribosomal subunit protein uL5</fullName>
    </recommendedName>
</protein>
<keyword evidence="6 7" id="KW-0687">Ribonucleoprotein</keyword>
<dbReference type="InterPro" id="IPR022804">
    <property type="entry name" value="Ribosomal_uL5_arc"/>
</dbReference>
<dbReference type="InterPro" id="IPR002132">
    <property type="entry name" value="Ribosomal_uL5"/>
</dbReference>
<dbReference type="GO" id="GO:0006412">
    <property type="term" value="P:translation"/>
    <property type="evidence" value="ECO:0007669"/>
    <property type="project" value="UniProtKB-UniRule"/>
</dbReference>
<keyword evidence="3 7" id="KW-0699">rRNA-binding</keyword>
<evidence type="ECO:0000313" key="13">
    <source>
        <dbReference type="EMBL" id="MBS3058281.1"/>
    </source>
</evidence>
<reference evidence="13" key="2">
    <citation type="submission" date="2021-03" db="EMBL/GenBank/DDBJ databases">
        <authorList>
            <person name="Jaffe A."/>
        </authorList>
    </citation>
    <scope>NUCLEOTIDE SEQUENCE</scope>
    <source>
        <strain evidence="13">RIFCSPLOWO2_01_FULL_43_13</strain>
    </source>
</reference>
<comment type="caution">
    <text evidence="11">The sequence shown here is derived from an EMBL/GenBank/DDBJ whole genome shotgun (WGS) entry which is preliminary data.</text>
</comment>
<evidence type="ECO:0000256" key="7">
    <source>
        <dbReference type="HAMAP-Rule" id="MF_01333"/>
    </source>
</evidence>
<dbReference type="EMBL" id="DUFJ01000070">
    <property type="protein sequence ID" value="HIH33228.1"/>
    <property type="molecule type" value="Genomic_DNA"/>
</dbReference>
<dbReference type="GO" id="GO:0005840">
    <property type="term" value="C:ribosome"/>
    <property type="evidence" value="ECO:0007669"/>
    <property type="project" value="UniProtKB-KW"/>
</dbReference>
<accession>A0A7J4JW95</accession>
<dbReference type="NCBIfam" id="NF003258">
    <property type="entry name" value="PRK04219.1"/>
    <property type="match status" value="1"/>
</dbReference>
<dbReference type="PANTHER" id="PTHR11994">
    <property type="entry name" value="60S RIBOSOMAL PROTEIN L11-RELATED"/>
    <property type="match status" value="1"/>
</dbReference>
<evidence type="ECO:0000256" key="4">
    <source>
        <dbReference type="ARBA" id="ARBA00022884"/>
    </source>
</evidence>
<dbReference type="InterPro" id="IPR031310">
    <property type="entry name" value="Ribosomal_uL5_N"/>
</dbReference>
<name>A0A7J4JW95_9ARCH</name>
<reference evidence="12 14" key="1">
    <citation type="journal article" date="2020" name="bioRxiv">
        <title>A rank-normalized archaeal taxonomy based on genome phylogeny resolves widespread incomplete and uneven classifications.</title>
        <authorList>
            <person name="Rinke C."/>
            <person name="Chuvochina M."/>
            <person name="Mussig A.J."/>
            <person name="Chaumeil P.-A."/>
            <person name="Waite D.W."/>
            <person name="Whitman W.B."/>
            <person name="Parks D.H."/>
            <person name="Hugenholtz P."/>
        </authorList>
    </citation>
    <scope>NUCLEOTIDE SEQUENCE [LARGE SCALE GENOMIC DNA]</scope>
    <source>
        <strain evidence="12">UBA10036</strain>
    </source>
</reference>
<evidence type="ECO:0000256" key="3">
    <source>
        <dbReference type="ARBA" id="ARBA00022730"/>
    </source>
</evidence>
<gene>
    <name evidence="7" type="primary">rpl5</name>
    <name evidence="11" type="ORF">HA222_01120</name>
    <name evidence="12" type="ORF">HA227_03165</name>
    <name evidence="13" type="ORF">J4478_02675</name>
</gene>
<dbReference type="Proteomes" id="UP000527315">
    <property type="component" value="Unassembled WGS sequence"/>
</dbReference>
<dbReference type="AlphaFoldDB" id="A0A7J4JW95"/>
<evidence type="ECO:0000313" key="11">
    <source>
        <dbReference type="EMBL" id="HIH21250.1"/>
    </source>
</evidence>
<evidence type="ECO:0000256" key="5">
    <source>
        <dbReference type="ARBA" id="ARBA00022980"/>
    </source>
</evidence>
<evidence type="ECO:0000313" key="14">
    <source>
        <dbReference type="Proteomes" id="UP000590964"/>
    </source>
</evidence>
<dbReference type="HAMAP" id="MF_01333_A">
    <property type="entry name" value="Ribosomal_uL5_A"/>
    <property type="match status" value="1"/>
</dbReference>
<dbReference type="InterPro" id="IPR031309">
    <property type="entry name" value="Ribosomal_uL5_C"/>
</dbReference>
<dbReference type="GO" id="GO:1990904">
    <property type="term" value="C:ribonucleoprotein complex"/>
    <property type="evidence" value="ECO:0007669"/>
    <property type="project" value="UniProtKB-KW"/>
</dbReference>
<comment type="similarity">
    <text evidence="1 7 8">Belongs to the universal ribosomal protein uL5 family.</text>
</comment>
<comment type="subunit">
    <text evidence="7">Part of the 50S ribosomal subunit; contacts the 5S rRNA and probably tRNA. Forms a bridge to the 30S subunit in the 70S ribosome.</text>
</comment>
<evidence type="ECO:0000313" key="12">
    <source>
        <dbReference type="EMBL" id="HIH33228.1"/>
    </source>
</evidence>
<dbReference type="InterPro" id="IPR022803">
    <property type="entry name" value="Ribosomal_uL5_dom_sf"/>
</dbReference>
<dbReference type="EMBL" id="JAGVWB010000019">
    <property type="protein sequence ID" value="MBS3058281.1"/>
    <property type="molecule type" value="Genomic_DNA"/>
</dbReference>
<feature type="domain" description="Large ribosomal subunit protein uL5 N-terminal" evidence="9">
    <location>
        <begin position="4"/>
        <end position="57"/>
    </location>
</feature>
<dbReference type="Proteomes" id="UP000680185">
    <property type="component" value="Unassembled WGS sequence"/>
</dbReference>
<keyword evidence="4 7" id="KW-0694">RNA-binding</keyword>
<dbReference type="FunFam" id="3.30.1440.10:FF:000002">
    <property type="entry name" value="60S ribosomal protein L11"/>
    <property type="match status" value="1"/>
</dbReference>
<proteinExistence type="inferred from homology"/>
<dbReference type="SUPFAM" id="SSF55282">
    <property type="entry name" value="RL5-like"/>
    <property type="match status" value="1"/>
</dbReference>
<evidence type="ECO:0000256" key="6">
    <source>
        <dbReference type="ARBA" id="ARBA00023274"/>
    </source>
</evidence>
<dbReference type="Pfam" id="PF00673">
    <property type="entry name" value="Ribosomal_L5_C"/>
    <property type="match status" value="1"/>
</dbReference>
<dbReference type="Gene3D" id="3.30.1440.10">
    <property type="match status" value="1"/>
</dbReference>
<evidence type="ECO:0000256" key="8">
    <source>
        <dbReference type="RuleBase" id="RU003930"/>
    </source>
</evidence>
<feature type="domain" description="Large ribosomal subunit protein uL5 C-terminal" evidence="10">
    <location>
        <begin position="61"/>
        <end position="148"/>
    </location>
</feature>
<keyword evidence="2 7" id="KW-0820">tRNA-binding</keyword>
<sequence>MQENKMQQIRVEKVTLNIGVGQAGEELKKAEEILRRITNSKPVQTICKVKQPTWGIREGLPIGAKVTLRGAKAMEFLKNALNAKDRQLKASSFDSLGNFGFGVKEYIDLSGVKYDPKLGMKGFDVLVTLEKPGYRVKKRKKQKRKIPKKHLIRKEEAIEFLKQAFGVEVQ</sequence>
<dbReference type="GO" id="GO:0003735">
    <property type="term" value="F:structural constituent of ribosome"/>
    <property type="evidence" value="ECO:0007669"/>
    <property type="project" value="InterPro"/>
</dbReference>
<dbReference type="Proteomes" id="UP000590964">
    <property type="component" value="Unassembled WGS sequence"/>
</dbReference>
<reference evidence="13" key="3">
    <citation type="submission" date="2021-05" db="EMBL/GenBank/DDBJ databases">
        <title>Protein family content uncovers lineage relationships and bacterial pathway maintenance mechanisms in DPANN archaea.</title>
        <authorList>
            <person name="Castelle C.J."/>
            <person name="Meheust R."/>
            <person name="Jaffe A.L."/>
            <person name="Seitz K."/>
            <person name="Gong X."/>
            <person name="Baker B.J."/>
            <person name="Banfield J.F."/>
        </authorList>
    </citation>
    <scope>NUCLEOTIDE SEQUENCE</scope>
    <source>
        <strain evidence="13">RIFCSPLOWO2_01_FULL_43_13</strain>
    </source>
</reference>
<dbReference type="EMBL" id="DUFW01000019">
    <property type="protein sequence ID" value="HIH21250.1"/>
    <property type="molecule type" value="Genomic_DNA"/>
</dbReference>
<evidence type="ECO:0000259" key="10">
    <source>
        <dbReference type="Pfam" id="PF00673"/>
    </source>
</evidence>
<comment type="function">
    <text evidence="7">This is 1 of the proteins that bind and probably mediate the attachment of the 5S RNA into the large ribosomal subunit, where it forms part of the central protuberance. In the 70S ribosome it contacts protein S13 of the 30S subunit (bridge B1b), connecting the 2 subunits; this bridge is implicated in subunit movement. May contact the P site tRNA; the 5S rRNA and some of its associated proteins might help stabilize positioning of ribosome-bound tRNAs.</text>
</comment>
<dbReference type="GO" id="GO:0000049">
    <property type="term" value="F:tRNA binding"/>
    <property type="evidence" value="ECO:0007669"/>
    <property type="project" value="UniProtKB-UniRule"/>
</dbReference>
<evidence type="ECO:0000256" key="1">
    <source>
        <dbReference type="ARBA" id="ARBA00008553"/>
    </source>
</evidence>
<evidence type="ECO:0000259" key="9">
    <source>
        <dbReference type="Pfam" id="PF00281"/>
    </source>
</evidence>
<dbReference type="InterPro" id="IPR057266">
    <property type="entry name" value="Ribosomal_uL5_euk/arc-type"/>
</dbReference>
<keyword evidence="5 7" id="KW-0689">Ribosomal protein</keyword>
<dbReference type="PIRSF" id="PIRSF002161">
    <property type="entry name" value="Ribosomal_L5"/>
    <property type="match status" value="1"/>
</dbReference>